<protein>
    <submittedName>
        <fullName evidence="2">Uncharacterized protein</fullName>
    </submittedName>
</protein>
<evidence type="ECO:0000256" key="1">
    <source>
        <dbReference type="SAM" id="MobiDB-lite"/>
    </source>
</evidence>
<dbReference type="Proteomes" id="UP001285521">
    <property type="component" value="Unassembled WGS sequence"/>
</dbReference>
<keyword evidence="3" id="KW-1185">Reference proteome</keyword>
<evidence type="ECO:0000313" key="2">
    <source>
        <dbReference type="EMBL" id="MDX8032812.1"/>
    </source>
</evidence>
<accession>A0ABU4T3S2</accession>
<reference evidence="2 3" key="1">
    <citation type="submission" date="2023-11" db="EMBL/GenBank/DDBJ databases">
        <title>Lentzea sokolovensis, sp. nov., Lentzea kristufkii, sp. nov., and Lentzea miocenensis, sp. nov., rare actinobacteria from Sokolov Coal Basin, Miocene lacustrine sediment, Czech Republic.</title>
        <authorList>
            <person name="Lara A."/>
            <person name="Kotroba L."/>
            <person name="Nouioui I."/>
            <person name="Neumann-Schaal M."/>
            <person name="Mast Y."/>
            <person name="Chronakova A."/>
        </authorList>
    </citation>
    <scope>NUCLEOTIDE SEQUENCE [LARGE SCALE GENOMIC DNA]</scope>
    <source>
        <strain evidence="2 3">BCCO 10_0856</strain>
    </source>
</reference>
<feature type="region of interest" description="Disordered" evidence="1">
    <location>
        <begin position="1"/>
        <end position="25"/>
    </location>
</feature>
<feature type="compositionally biased region" description="Pro residues" evidence="1">
    <location>
        <begin position="7"/>
        <end position="25"/>
    </location>
</feature>
<dbReference type="EMBL" id="JAXAVW010000017">
    <property type="protein sequence ID" value="MDX8032812.1"/>
    <property type="molecule type" value="Genomic_DNA"/>
</dbReference>
<comment type="caution">
    <text evidence="2">The sequence shown here is derived from an EMBL/GenBank/DDBJ whole genome shotgun (WGS) entry which is preliminary data.</text>
</comment>
<organism evidence="2 3">
    <name type="scientific">Lentzea miocenica</name>
    <dbReference type="NCBI Taxonomy" id="3095431"/>
    <lineage>
        <taxon>Bacteria</taxon>
        <taxon>Bacillati</taxon>
        <taxon>Actinomycetota</taxon>
        <taxon>Actinomycetes</taxon>
        <taxon>Pseudonocardiales</taxon>
        <taxon>Pseudonocardiaceae</taxon>
        <taxon>Lentzea</taxon>
    </lineage>
</organism>
<name>A0ABU4T3S2_9PSEU</name>
<proteinExistence type="predicted"/>
<evidence type="ECO:0000313" key="3">
    <source>
        <dbReference type="Proteomes" id="UP001285521"/>
    </source>
</evidence>
<sequence>MATDPLRPVPAPAPAPQLPERPCWPPQPVRGVDWFRRMPTGGGTVYVRPID</sequence>
<reference evidence="2 3" key="2">
    <citation type="submission" date="2023-11" db="EMBL/GenBank/DDBJ databases">
        <authorList>
            <person name="Lara A.C."/>
            <person name="Chronakova A."/>
        </authorList>
    </citation>
    <scope>NUCLEOTIDE SEQUENCE [LARGE SCALE GENOMIC DNA]</scope>
    <source>
        <strain evidence="2 3">BCCO 10_0856</strain>
    </source>
</reference>
<dbReference type="RefSeq" id="WP_319967841.1">
    <property type="nucleotide sequence ID" value="NZ_JAXAVW010000017.1"/>
</dbReference>
<gene>
    <name evidence="2" type="ORF">SK803_21560</name>
</gene>